<evidence type="ECO:0000256" key="1">
    <source>
        <dbReference type="SAM" id="SignalP"/>
    </source>
</evidence>
<organism evidence="3 4">
    <name type="scientific">Massilia oculi</name>
    <dbReference type="NCBI Taxonomy" id="945844"/>
    <lineage>
        <taxon>Bacteria</taxon>
        <taxon>Pseudomonadati</taxon>
        <taxon>Pseudomonadota</taxon>
        <taxon>Betaproteobacteria</taxon>
        <taxon>Burkholderiales</taxon>
        <taxon>Oxalobacteraceae</taxon>
        <taxon>Telluria group</taxon>
        <taxon>Massilia</taxon>
    </lineage>
</organism>
<keyword evidence="1" id="KW-0732">Signal</keyword>
<feature type="domain" description="Ice-binding protein C-terminal" evidence="2">
    <location>
        <begin position="239"/>
        <end position="261"/>
    </location>
</feature>
<dbReference type="InterPro" id="IPR013424">
    <property type="entry name" value="Ice-binding_C"/>
</dbReference>
<dbReference type="RefSeq" id="WP_109345594.1">
    <property type="nucleotide sequence ID" value="NZ_CP029343.1"/>
</dbReference>
<reference evidence="3 4" key="1">
    <citation type="submission" date="2018-05" db="EMBL/GenBank/DDBJ databases">
        <title>Complete genome sequence of Massilia oculi sp. nov. CCUG 43427T (=DSM 26321T), the type strain of M. oculi, and comparison with genome sequences of other Massilia strains.</title>
        <authorList>
            <person name="Zhu B."/>
        </authorList>
    </citation>
    <scope>NUCLEOTIDE SEQUENCE [LARGE SCALE GENOMIC DNA]</scope>
    <source>
        <strain evidence="3 4">CCUG 43427</strain>
    </source>
</reference>
<dbReference type="Pfam" id="PF07589">
    <property type="entry name" value="PEP-CTERM"/>
    <property type="match status" value="1"/>
</dbReference>
<keyword evidence="4" id="KW-1185">Reference proteome</keyword>
<evidence type="ECO:0000313" key="4">
    <source>
        <dbReference type="Proteomes" id="UP000245820"/>
    </source>
</evidence>
<dbReference type="KEGG" id="mtim:DIR46_13030"/>
<protein>
    <submittedName>
        <fullName evidence="3">Flocculation-associated PEP-CTERM protein PepA</fullName>
    </submittedName>
</protein>
<dbReference type="NCBIfam" id="TIGR02595">
    <property type="entry name" value="PEP_CTERM"/>
    <property type="match status" value="1"/>
</dbReference>
<proteinExistence type="predicted"/>
<dbReference type="EMBL" id="CP029343">
    <property type="protein sequence ID" value="AWL05260.1"/>
    <property type="molecule type" value="Genomic_DNA"/>
</dbReference>
<feature type="signal peptide" evidence="1">
    <location>
        <begin position="1"/>
        <end position="25"/>
    </location>
</feature>
<feature type="chain" id="PRO_5015751907" evidence="1">
    <location>
        <begin position="26"/>
        <end position="266"/>
    </location>
</feature>
<gene>
    <name evidence="3" type="primary">pepA</name>
    <name evidence="3" type="ORF">DIR46_13030</name>
</gene>
<evidence type="ECO:0000259" key="2">
    <source>
        <dbReference type="Pfam" id="PF07589"/>
    </source>
</evidence>
<dbReference type="AlphaFoldDB" id="A0A2S2DIT0"/>
<dbReference type="NCBIfam" id="NF033554">
    <property type="entry name" value="floc_PepA"/>
    <property type="match status" value="1"/>
</dbReference>
<sequence length="266" mass="27652">MKAVSKTIIACAIAATSMFGAAAQAANFNPFTVEYDGREFTADKITGNYNEIATFNTDGTFNVSLVWNAGQFVGNGGTTPVTRTGLNNDYGLYALYTASGTYGVENGTNVFRFNDGSGRLAMYLDANLDSTFTMPGSGATPVSVGNSGDDVLLAEGDPLSGFGVLDPTLPTCGPSGINCGSFGASSTFALVGFGKEFFTSPNPFYNLSFQSGQLNNFNPTGTQEINGSLDVVFANTAEVPEPASVGLLGLGMLGLYAARRRNKKAA</sequence>
<name>A0A2S2DIT0_9BURK</name>
<dbReference type="OrthoDB" id="8771723at2"/>
<accession>A0A2S2DIT0</accession>
<dbReference type="Proteomes" id="UP000245820">
    <property type="component" value="Chromosome"/>
</dbReference>
<evidence type="ECO:0000313" key="3">
    <source>
        <dbReference type="EMBL" id="AWL05260.1"/>
    </source>
</evidence>